<name>A0A4R8WXI7_9MICO</name>
<dbReference type="RefSeq" id="WP_134565117.1">
    <property type="nucleotide sequence ID" value="NZ_SOFP01000011.1"/>
</dbReference>
<sequence>MSPSKSGPAQQQLGLLFDAVGVADRVIRQCFAVRAEGIDQTRRLSEAQTASSLLDARSFWTWEEIAARELSRELAATLRIPERTAVNLLEESLALTNDQPAARAALAGGGSVTGTRRPWSARPGRSRPRCHPHRRGHRGESDRAGHRSRADALRVP</sequence>
<protein>
    <recommendedName>
        <fullName evidence="4">DUF222 domain-containing protein</fullName>
    </recommendedName>
</protein>
<dbReference type="EMBL" id="SOFP01000011">
    <property type="protein sequence ID" value="TFC19593.1"/>
    <property type="molecule type" value="Genomic_DNA"/>
</dbReference>
<evidence type="ECO:0000313" key="2">
    <source>
        <dbReference type="EMBL" id="TFC19593.1"/>
    </source>
</evidence>
<feature type="compositionally biased region" description="Basic and acidic residues" evidence="1">
    <location>
        <begin position="138"/>
        <end position="156"/>
    </location>
</feature>
<gene>
    <name evidence="2" type="ORF">E3O19_02920</name>
</gene>
<feature type="compositionally biased region" description="Basic residues" evidence="1">
    <location>
        <begin position="124"/>
        <end position="137"/>
    </location>
</feature>
<feature type="region of interest" description="Disordered" evidence="1">
    <location>
        <begin position="104"/>
        <end position="156"/>
    </location>
</feature>
<keyword evidence="3" id="KW-1185">Reference proteome</keyword>
<proteinExistence type="predicted"/>
<dbReference type="Proteomes" id="UP000298412">
    <property type="component" value="Unassembled WGS sequence"/>
</dbReference>
<organism evidence="2 3">
    <name type="scientific">Cryobacterium algoritolerans</name>
    <dbReference type="NCBI Taxonomy" id="1259184"/>
    <lineage>
        <taxon>Bacteria</taxon>
        <taxon>Bacillati</taxon>
        <taxon>Actinomycetota</taxon>
        <taxon>Actinomycetes</taxon>
        <taxon>Micrococcales</taxon>
        <taxon>Microbacteriaceae</taxon>
        <taxon>Cryobacterium</taxon>
    </lineage>
</organism>
<evidence type="ECO:0000256" key="1">
    <source>
        <dbReference type="SAM" id="MobiDB-lite"/>
    </source>
</evidence>
<comment type="caution">
    <text evidence="2">The sequence shown here is derived from an EMBL/GenBank/DDBJ whole genome shotgun (WGS) entry which is preliminary data.</text>
</comment>
<dbReference type="AlphaFoldDB" id="A0A4R8WXI7"/>
<evidence type="ECO:0008006" key="4">
    <source>
        <dbReference type="Google" id="ProtNLM"/>
    </source>
</evidence>
<accession>A0A4R8WXI7</accession>
<reference evidence="2 3" key="1">
    <citation type="submission" date="2019-03" db="EMBL/GenBank/DDBJ databases">
        <title>Genomics of glacier-inhabiting Cryobacterium strains.</title>
        <authorList>
            <person name="Liu Q."/>
            <person name="Xin Y.-H."/>
        </authorList>
    </citation>
    <scope>NUCLEOTIDE SEQUENCE [LARGE SCALE GENOMIC DNA]</scope>
    <source>
        <strain evidence="2 3">MDT1-3</strain>
    </source>
</reference>
<evidence type="ECO:0000313" key="3">
    <source>
        <dbReference type="Proteomes" id="UP000298412"/>
    </source>
</evidence>
<dbReference type="OrthoDB" id="3261064at2"/>